<protein>
    <submittedName>
        <fullName evidence="8">Sigma-70 family RNA polymerase sigma factor</fullName>
    </submittedName>
</protein>
<evidence type="ECO:0000259" key="6">
    <source>
        <dbReference type="Pfam" id="PF04542"/>
    </source>
</evidence>
<comment type="similarity">
    <text evidence="1">Belongs to the sigma-70 factor family. ECF subfamily.</text>
</comment>
<dbReference type="Proteomes" id="UP000033047">
    <property type="component" value="Unassembled WGS sequence"/>
</dbReference>
<reference evidence="8 9" key="1">
    <citation type="submission" date="2013-04" db="EMBL/GenBank/DDBJ databases">
        <title>The Genome Sequence of Parabacteroides goldsteinii DSM 19448.</title>
        <authorList>
            <consortium name="The Broad Institute Genomics Platform"/>
            <person name="Earl A."/>
            <person name="Ward D."/>
            <person name="Feldgarden M."/>
            <person name="Gevers D."/>
            <person name="Martens E."/>
            <person name="Sakamoto M."/>
            <person name="Benno Y."/>
            <person name="Song Y."/>
            <person name="Liu C."/>
            <person name="Lee J."/>
            <person name="Bolanos M."/>
            <person name="Vaisanen M.L."/>
            <person name="Finegold S.M."/>
            <person name="Walker B."/>
            <person name="Young S."/>
            <person name="Zeng Q."/>
            <person name="Gargeya S."/>
            <person name="Fitzgerald M."/>
            <person name="Haas B."/>
            <person name="Abouelleil A."/>
            <person name="Allen A.W."/>
            <person name="Alvarado L."/>
            <person name="Arachchi H.M."/>
            <person name="Berlin A.M."/>
            <person name="Chapman S.B."/>
            <person name="Gainer-Dewar J."/>
            <person name="Goldberg J."/>
            <person name="Griggs A."/>
            <person name="Gujja S."/>
            <person name="Hansen M."/>
            <person name="Howarth C."/>
            <person name="Imamovic A."/>
            <person name="Ireland A."/>
            <person name="Larimer J."/>
            <person name="McCowan C."/>
            <person name="Murphy C."/>
            <person name="Pearson M."/>
            <person name="Poon T.W."/>
            <person name="Priest M."/>
            <person name="Roberts A."/>
            <person name="Saif S."/>
            <person name="Shea T."/>
            <person name="Sisk P."/>
            <person name="Sykes S."/>
            <person name="Wortman J."/>
            <person name="Nusbaum C."/>
            <person name="Birren B."/>
        </authorList>
    </citation>
    <scope>NUCLEOTIDE SEQUENCE [LARGE SCALE GENOMIC DNA]</scope>
    <source>
        <strain evidence="8 9">DSM 19448</strain>
    </source>
</reference>
<dbReference type="GO" id="GO:0003677">
    <property type="term" value="F:DNA binding"/>
    <property type="evidence" value="ECO:0007669"/>
    <property type="project" value="UniProtKB-KW"/>
</dbReference>
<dbReference type="InterPro" id="IPR013249">
    <property type="entry name" value="RNA_pol_sigma70_r4_t2"/>
</dbReference>
<proteinExistence type="inferred from homology"/>
<dbReference type="PANTHER" id="PTHR43133">
    <property type="entry name" value="RNA POLYMERASE ECF-TYPE SIGMA FACTO"/>
    <property type="match status" value="1"/>
</dbReference>
<name>A0A0F5JNN0_9BACT</name>
<dbReference type="NCBIfam" id="TIGR02937">
    <property type="entry name" value="sigma70-ECF"/>
    <property type="match status" value="1"/>
</dbReference>
<dbReference type="InterPro" id="IPR014284">
    <property type="entry name" value="RNA_pol_sigma-70_dom"/>
</dbReference>
<dbReference type="Pfam" id="PF08281">
    <property type="entry name" value="Sigma70_r4_2"/>
    <property type="match status" value="1"/>
</dbReference>
<gene>
    <name evidence="8" type="ORF">HMPREF1535_00510</name>
</gene>
<organism evidence="8 9">
    <name type="scientific">Parabacteroides goldsteinii DSM 19448 = WAL 12034</name>
    <dbReference type="NCBI Taxonomy" id="927665"/>
    <lineage>
        <taxon>Bacteria</taxon>
        <taxon>Pseudomonadati</taxon>
        <taxon>Bacteroidota</taxon>
        <taxon>Bacteroidia</taxon>
        <taxon>Bacteroidales</taxon>
        <taxon>Tannerellaceae</taxon>
        <taxon>Parabacteroides</taxon>
    </lineage>
</organism>
<comment type="caution">
    <text evidence="8">The sequence shown here is derived from an EMBL/GenBank/DDBJ whole genome shotgun (WGS) entry which is preliminary data.</text>
</comment>
<evidence type="ECO:0000256" key="3">
    <source>
        <dbReference type="ARBA" id="ARBA00023082"/>
    </source>
</evidence>
<dbReference type="AlphaFoldDB" id="A0A0F5JNN0"/>
<keyword evidence="5" id="KW-0804">Transcription</keyword>
<dbReference type="HOGENOM" id="CLU_047691_3_0_10"/>
<dbReference type="InterPro" id="IPR036388">
    <property type="entry name" value="WH-like_DNA-bd_sf"/>
</dbReference>
<dbReference type="RefSeq" id="WP_007654431.1">
    <property type="nucleotide sequence ID" value="NZ_KQ033912.1"/>
</dbReference>
<dbReference type="GO" id="GO:0016987">
    <property type="term" value="F:sigma factor activity"/>
    <property type="evidence" value="ECO:0007669"/>
    <property type="project" value="UniProtKB-KW"/>
</dbReference>
<sequence length="188" mass="22218">MMNEEEIQVLIDKSKKQDMTAFALLVTEYRQLVFRLAFRLLCNEEEARDMVQETFIKVWLNLDKYNREYRFSTWLYKITGNICYDRLRFLQHTPSGSMQGPSVDNLSLSSDENMEQSLINKDLKNLILRFTEELTPKQKLVFTLREVEGLEVSEVEAITGMSAEKIKSNLYQARKQIRMKINQMENNL</sequence>
<evidence type="ECO:0000313" key="9">
    <source>
        <dbReference type="Proteomes" id="UP000033047"/>
    </source>
</evidence>
<dbReference type="InterPro" id="IPR039425">
    <property type="entry name" value="RNA_pol_sigma-70-like"/>
</dbReference>
<dbReference type="CDD" id="cd06171">
    <property type="entry name" value="Sigma70_r4"/>
    <property type="match status" value="1"/>
</dbReference>
<dbReference type="InterPro" id="IPR013325">
    <property type="entry name" value="RNA_pol_sigma_r2"/>
</dbReference>
<keyword evidence="2" id="KW-0805">Transcription regulation</keyword>
<evidence type="ECO:0000256" key="2">
    <source>
        <dbReference type="ARBA" id="ARBA00023015"/>
    </source>
</evidence>
<dbReference type="STRING" id="927665.HMPREF1535_00510"/>
<dbReference type="PANTHER" id="PTHR43133:SF8">
    <property type="entry name" value="RNA POLYMERASE SIGMA FACTOR HI_1459-RELATED"/>
    <property type="match status" value="1"/>
</dbReference>
<keyword evidence="3" id="KW-0731">Sigma factor</keyword>
<dbReference type="SUPFAM" id="SSF88946">
    <property type="entry name" value="Sigma2 domain of RNA polymerase sigma factors"/>
    <property type="match status" value="1"/>
</dbReference>
<dbReference type="PATRIC" id="fig|927665.4.peg.513"/>
<evidence type="ECO:0000256" key="4">
    <source>
        <dbReference type="ARBA" id="ARBA00023125"/>
    </source>
</evidence>
<evidence type="ECO:0000256" key="1">
    <source>
        <dbReference type="ARBA" id="ARBA00010641"/>
    </source>
</evidence>
<dbReference type="InterPro" id="IPR013324">
    <property type="entry name" value="RNA_pol_sigma_r3/r4-like"/>
</dbReference>
<evidence type="ECO:0000256" key="5">
    <source>
        <dbReference type="ARBA" id="ARBA00023163"/>
    </source>
</evidence>
<dbReference type="GO" id="GO:0006352">
    <property type="term" value="P:DNA-templated transcription initiation"/>
    <property type="evidence" value="ECO:0007669"/>
    <property type="project" value="InterPro"/>
</dbReference>
<dbReference type="Pfam" id="PF04542">
    <property type="entry name" value="Sigma70_r2"/>
    <property type="match status" value="1"/>
</dbReference>
<dbReference type="InterPro" id="IPR007627">
    <property type="entry name" value="RNA_pol_sigma70_r2"/>
</dbReference>
<evidence type="ECO:0000313" key="8">
    <source>
        <dbReference type="EMBL" id="KKB59426.1"/>
    </source>
</evidence>
<dbReference type="SUPFAM" id="SSF88659">
    <property type="entry name" value="Sigma3 and sigma4 domains of RNA polymerase sigma factors"/>
    <property type="match status" value="1"/>
</dbReference>
<dbReference type="Gene3D" id="1.10.10.10">
    <property type="entry name" value="Winged helix-like DNA-binding domain superfamily/Winged helix DNA-binding domain"/>
    <property type="match status" value="1"/>
</dbReference>
<accession>A0A0F5JNN0</accession>
<evidence type="ECO:0000259" key="7">
    <source>
        <dbReference type="Pfam" id="PF08281"/>
    </source>
</evidence>
<feature type="domain" description="RNA polymerase sigma-70 region 2" evidence="6">
    <location>
        <begin position="25"/>
        <end position="89"/>
    </location>
</feature>
<dbReference type="EMBL" id="AQHV01000002">
    <property type="protein sequence ID" value="KKB59426.1"/>
    <property type="molecule type" value="Genomic_DNA"/>
</dbReference>
<feature type="domain" description="RNA polymerase sigma factor 70 region 4 type 2" evidence="7">
    <location>
        <begin position="126"/>
        <end position="177"/>
    </location>
</feature>
<dbReference type="Gene3D" id="1.10.1740.10">
    <property type="match status" value="1"/>
</dbReference>
<keyword evidence="4" id="KW-0238">DNA-binding</keyword>